<dbReference type="KEGG" id="laj:A0128_11310"/>
<dbReference type="NCBIfam" id="NF047756">
    <property type="entry name" value="LIC11435_fam"/>
    <property type="match status" value="1"/>
</dbReference>
<evidence type="ECO:0000313" key="2">
    <source>
        <dbReference type="Proteomes" id="UP000094197"/>
    </source>
</evidence>
<keyword evidence="2" id="KW-1185">Reference proteome</keyword>
<reference evidence="1 2" key="1">
    <citation type="submission" date="2016-04" db="EMBL/GenBank/DDBJ databases">
        <title>Complete genome seqeunce of Leptospira alstonii serovar Room22.</title>
        <authorList>
            <person name="Nally J.E."/>
            <person name="Bayles D.O."/>
            <person name="Hurley D."/>
            <person name="Fanning S."/>
            <person name="McMahon B.J."/>
            <person name="Arent Z."/>
        </authorList>
    </citation>
    <scope>NUCLEOTIDE SEQUENCE [LARGE SCALE GENOMIC DNA]</scope>
    <source>
        <strain evidence="1 2">GWTS #1</strain>
    </source>
</reference>
<accession>A0A1D7UXT9</accession>
<protein>
    <recommendedName>
        <fullName evidence="3">DUF5683 domain-containing protein</fullName>
    </recommendedName>
</protein>
<organism evidence="1 2">
    <name type="scientific">Leptospira tipperaryensis</name>
    <dbReference type="NCBI Taxonomy" id="2564040"/>
    <lineage>
        <taxon>Bacteria</taxon>
        <taxon>Pseudomonadati</taxon>
        <taxon>Spirochaetota</taxon>
        <taxon>Spirochaetia</taxon>
        <taxon>Leptospirales</taxon>
        <taxon>Leptospiraceae</taxon>
        <taxon>Leptospira</taxon>
    </lineage>
</organism>
<dbReference type="AlphaFoldDB" id="A0A1D7UXT9"/>
<evidence type="ECO:0008006" key="3">
    <source>
        <dbReference type="Google" id="ProtNLM"/>
    </source>
</evidence>
<gene>
    <name evidence="1" type="ORF">A0128_11310</name>
</gene>
<dbReference type="EMBL" id="CP015217">
    <property type="protein sequence ID" value="AOP34385.1"/>
    <property type="molecule type" value="Genomic_DNA"/>
</dbReference>
<dbReference type="InterPro" id="IPR058177">
    <property type="entry name" value="LIC11435-like"/>
</dbReference>
<dbReference type="Proteomes" id="UP000094197">
    <property type="component" value="Chromosome 1"/>
</dbReference>
<dbReference type="RefSeq" id="WP_069607612.1">
    <property type="nucleotide sequence ID" value="NZ_CP015217.1"/>
</dbReference>
<name>A0A1D7UXT9_9LEPT</name>
<evidence type="ECO:0000313" key="1">
    <source>
        <dbReference type="EMBL" id="AOP34385.1"/>
    </source>
</evidence>
<dbReference type="OrthoDB" id="363356at2"/>
<sequence>MWNKIYKIILLFLCIFYSFSVFGEEDAQYLEWKSVPEANAYLIEIKDPSGRITREKTKSTKFEVNLPPGIYEHRIGVLNKFGRVSVFSEWSTFEVILSRAPILDADSSVKLLREKLGPHLNIKGENFTEAMNVTLLLPSGETIKPEFEFINSKEIKVRIENLNLKDGSYTLSLENPRNKKTAKKGFLVIADTEQQLAEMVKQNEKEAQVASANLIHWGPALKSAVLPGWGQSSQEKKYKSWIFPILMAGALAYSAQQYSEYNSSLATLDQSKNLNQSLLFLDNPTFIPFATYNYLQVQSDYGNAVSHYNSFNVSLGIVALLYLLNVSDAAFVGPSSSKTGYFESDKWIVPFFKTGTADSRNGIKPSNDFFPTSFELGMKIFF</sequence>
<proteinExistence type="predicted"/>